<reference evidence="19 20" key="1">
    <citation type="submission" date="2019-06" db="EMBL/GenBank/DDBJ databases">
        <title>Cerasibacillus sp. nov., isolated from maize field.</title>
        <authorList>
            <person name="Lin S.-Y."/>
            <person name="Tsai C.-F."/>
            <person name="Young C.-C."/>
        </authorList>
    </citation>
    <scope>NUCLEOTIDE SEQUENCE [LARGE SCALE GENOMIC DNA]</scope>
    <source>
        <strain evidence="19 20">CC-CFT480</strain>
    </source>
</reference>
<evidence type="ECO:0000256" key="2">
    <source>
        <dbReference type="ARBA" id="ARBA00004651"/>
    </source>
</evidence>
<dbReference type="GO" id="GO:0005886">
    <property type="term" value="C:plasma membrane"/>
    <property type="evidence" value="ECO:0007669"/>
    <property type="project" value="UniProtKB-SubCell"/>
</dbReference>
<dbReference type="PROSITE" id="PS50887">
    <property type="entry name" value="GGDEF"/>
    <property type="match status" value="1"/>
</dbReference>
<dbReference type="GO" id="GO:0003676">
    <property type="term" value="F:nucleic acid binding"/>
    <property type="evidence" value="ECO:0007669"/>
    <property type="project" value="UniProtKB-UniRule"/>
</dbReference>
<keyword evidence="5 17" id="KW-0812">Transmembrane</keyword>
<dbReference type="FunFam" id="3.90.1640.10:FF:000002">
    <property type="entry name" value="Cyclic-di-AMP phosphodiesterase"/>
    <property type="match status" value="1"/>
</dbReference>
<keyword evidence="10 15" id="KW-0472">Membrane</keyword>
<keyword evidence="4" id="KW-0349">Heme</keyword>
<dbReference type="Pfam" id="PF02272">
    <property type="entry name" value="DHHA1"/>
    <property type="match status" value="1"/>
</dbReference>
<protein>
    <recommendedName>
        <fullName evidence="14 15">Cyclic-di-AMP phosphodiesterase</fullName>
        <ecNumber evidence="15">3.1.4.-</ecNumber>
    </recommendedName>
</protein>
<dbReference type="GO" id="GO:0046872">
    <property type="term" value="F:metal ion binding"/>
    <property type="evidence" value="ECO:0007669"/>
    <property type="project" value="UniProtKB-KW"/>
</dbReference>
<keyword evidence="20" id="KW-1185">Reference proteome</keyword>
<dbReference type="SUPFAM" id="SSF64182">
    <property type="entry name" value="DHH phosphoesterases"/>
    <property type="match status" value="1"/>
</dbReference>
<dbReference type="EC" id="3.1.4.-" evidence="15"/>
<dbReference type="InterPro" id="IPR003156">
    <property type="entry name" value="DHHA1_dom"/>
</dbReference>
<evidence type="ECO:0000256" key="16">
    <source>
        <dbReference type="PIRSR" id="PIRSR026583-50"/>
    </source>
</evidence>
<feature type="binding site" evidence="16">
    <location>
        <position position="417"/>
    </location>
    <ligand>
        <name>Mn(2+)</name>
        <dbReference type="ChEBI" id="CHEBI:29035"/>
        <label>1</label>
    </ligand>
</feature>
<evidence type="ECO:0000256" key="5">
    <source>
        <dbReference type="ARBA" id="ARBA00022692"/>
    </source>
</evidence>
<dbReference type="GO" id="GO:0016787">
    <property type="term" value="F:hydrolase activity"/>
    <property type="evidence" value="ECO:0007669"/>
    <property type="project" value="UniProtKB-UniRule"/>
</dbReference>
<accession>A0A5C8NSC2</accession>
<proteinExistence type="inferred from homology"/>
<evidence type="ECO:0000256" key="10">
    <source>
        <dbReference type="ARBA" id="ARBA00023136"/>
    </source>
</evidence>
<dbReference type="Proteomes" id="UP000321574">
    <property type="component" value="Unassembled WGS sequence"/>
</dbReference>
<comment type="caution">
    <text evidence="19">The sequence shown here is derived from an EMBL/GenBank/DDBJ whole genome shotgun (WGS) entry which is preliminary data.</text>
</comment>
<dbReference type="PIRSF" id="PIRSF026583">
    <property type="entry name" value="YybT"/>
    <property type="match status" value="1"/>
</dbReference>
<keyword evidence="6 16" id="KW-0479">Metal-binding</keyword>
<dbReference type="SMART" id="SM00267">
    <property type="entry name" value="GGDEF"/>
    <property type="match status" value="1"/>
</dbReference>
<keyword evidence="8 17" id="KW-1133">Transmembrane helix</keyword>
<evidence type="ECO:0000256" key="17">
    <source>
        <dbReference type="SAM" id="Phobius"/>
    </source>
</evidence>
<dbReference type="Pfam" id="PF24898">
    <property type="entry name" value="GGDEF_GdpP"/>
    <property type="match status" value="1"/>
</dbReference>
<dbReference type="OrthoDB" id="9759476at2"/>
<dbReference type="PANTHER" id="PTHR47618:SF2">
    <property type="entry name" value="CYCLIC-DI-AMP PHOSPHODIESTERASE GDPP"/>
    <property type="match status" value="1"/>
</dbReference>
<dbReference type="InterPro" id="IPR049553">
    <property type="entry name" value="GdpP-like_PAS"/>
</dbReference>
<dbReference type="Gene3D" id="3.30.450.20">
    <property type="entry name" value="PAS domain"/>
    <property type="match status" value="1"/>
</dbReference>
<evidence type="ECO:0000256" key="11">
    <source>
        <dbReference type="ARBA" id="ARBA00023211"/>
    </source>
</evidence>
<evidence type="ECO:0000256" key="3">
    <source>
        <dbReference type="ARBA" id="ARBA00022475"/>
    </source>
</evidence>
<keyword evidence="7 15" id="KW-0378">Hydrolase</keyword>
<gene>
    <name evidence="19" type="ORF">FHP05_11200</name>
</gene>
<sequence>MFKHPIKSTAHLWVIYGIAIMMLGVIWYVKASLGIVMTLLLMLSIYYTVRQESKKDEQIKKNISSLSHRVQHAGEDVLVQIPIGMVLYNHDYEIEWCNPFIEELFEINMIGKSLDDISEAFIPAINEDQTEVAFEHEENKFQVLIKKEEKLLYFLDRTAQLKMETLYENERTVLAVIYLDNYNELTRNMDDTFKSKLNSRVTSVLNEWSTQYNLYLKRTSQERFLAVGTKQILQELEESKFAILDEVRELDTTQNIPLTISIGIGYGDATLPEIGVMAHSSLNLALGRGGDQVAIKDESGKVRFYGGKTNPMEKRTRVRARVISHALTGLVKASDHVFIMGHQVPDMDAIGAAIGILHIAQANGVNGYIVIDPDDVHTGVYHLLEAIKKDEELWKYFIEPEDAYEFITRNSLVVVVDTHRPSMVAVPKLLTKTDYRVVIDHHRRSEDFIEDPTLVYMEPYASSTAELVTELFEYQPKERKLSILEASALLAGIVVDTKSFTLRTGSRTFAAASYLRSKGADTVLVQEFLKEEFDSYIERSKLIETAEIYRGHIAIAKADPDQTFGSVLIAQTADTLLTLDKVIASFVISKREDGKVGISARSLGKLNVQVIMEKMGGGGHLTNAATQVEDITVDEAVELLKNIIDEYYEGREEE</sequence>
<evidence type="ECO:0000256" key="12">
    <source>
        <dbReference type="ARBA" id="ARBA00051753"/>
    </source>
</evidence>
<dbReference type="Gene3D" id="3.10.310.30">
    <property type="match status" value="1"/>
</dbReference>
<dbReference type="EMBL" id="VDUW01000008">
    <property type="protein sequence ID" value="TXL63373.1"/>
    <property type="molecule type" value="Genomic_DNA"/>
</dbReference>
<evidence type="ECO:0000313" key="19">
    <source>
        <dbReference type="EMBL" id="TXL63373.1"/>
    </source>
</evidence>
<dbReference type="Gene3D" id="3.90.1640.10">
    <property type="entry name" value="inorganic pyrophosphatase (n-terminal core)"/>
    <property type="match status" value="1"/>
</dbReference>
<evidence type="ECO:0000259" key="18">
    <source>
        <dbReference type="PROSITE" id="PS50887"/>
    </source>
</evidence>
<evidence type="ECO:0000256" key="14">
    <source>
        <dbReference type="ARBA" id="ARBA00066839"/>
    </source>
</evidence>
<feature type="binding site" evidence="16">
    <location>
        <position position="342"/>
    </location>
    <ligand>
        <name>Mn(2+)</name>
        <dbReference type="ChEBI" id="CHEBI:29035"/>
        <label>1</label>
    </ligand>
</feature>
<feature type="binding site" evidence="16">
    <location>
        <position position="496"/>
    </location>
    <ligand>
        <name>Mn(2+)</name>
        <dbReference type="ChEBI" id="CHEBI:29035"/>
        <label>2</label>
    </ligand>
</feature>
<feature type="domain" description="GGDEF" evidence="18">
    <location>
        <begin position="170"/>
        <end position="298"/>
    </location>
</feature>
<evidence type="ECO:0000313" key="20">
    <source>
        <dbReference type="Proteomes" id="UP000321574"/>
    </source>
</evidence>
<feature type="binding site" evidence="16">
    <location>
        <position position="441"/>
    </location>
    <ligand>
        <name>Mn(2+)</name>
        <dbReference type="ChEBI" id="CHEBI:29035"/>
        <label>2</label>
    </ligand>
</feature>
<dbReference type="Pfam" id="PF01368">
    <property type="entry name" value="DHH"/>
    <property type="match status" value="1"/>
</dbReference>
<keyword evidence="11 16" id="KW-0464">Manganese</keyword>
<evidence type="ECO:0000256" key="9">
    <source>
        <dbReference type="ARBA" id="ARBA00023004"/>
    </source>
</evidence>
<feature type="transmembrane region" description="Helical" evidence="17">
    <location>
        <begin position="12"/>
        <end position="28"/>
    </location>
</feature>
<dbReference type="InterPro" id="IPR051319">
    <property type="entry name" value="Oligoribo/pAp-PDE_c-di-AMP_PDE"/>
</dbReference>
<dbReference type="InterPro" id="IPR038763">
    <property type="entry name" value="DHH_sf"/>
</dbReference>
<comment type="subcellular location">
    <subcellularLocation>
        <location evidence="2">Cell membrane</location>
        <topology evidence="2">Multi-pass membrane protein</topology>
    </subcellularLocation>
</comment>
<evidence type="ECO:0000256" key="1">
    <source>
        <dbReference type="ARBA" id="ARBA00001970"/>
    </source>
</evidence>
<evidence type="ECO:0000256" key="6">
    <source>
        <dbReference type="ARBA" id="ARBA00022723"/>
    </source>
</evidence>
<comment type="cofactor">
    <cofactor evidence="16">
        <name>Mn(2+)</name>
        <dbReference type="ChEBI" id="CHEBI:29035"/>
    </cofactor>
    <text evidence="16">For phosphodiesterase activity, probably binds 2 Mn(2+) per subunit.</text>
</comment>
<dbReference type="InterPro" id="IPR014528">
    <property type="entry name" value="GdpP/PdeA"/>
</dbReference>
<dbReference type="AlphaFoldDB" id="A0A5C8NSC2"/>
<feature type="binding site" evidence="16">
    <location>
        <position position="346"/>
    </location>
    <ligand>
        <name>Mn(2+)</name>
        <dbReference type="ChEBI" id="CHEBI:29035"/>
        <label>1</label>
    </ligand>
</feature>
<dbReference type="PANTHER" id="PTHR47618">
    <property type="entry name" value="BIFUNCTIONAL OLIGORIBONUCLEASE AND PAP PHOSPHATASE NRNA"/>
    <property type="match status" value="1"/>
</dbReference>
<dbReference type="Pfam" id="PF21370">
    <property type="entry name" value="PAS_GdpP"/>
    <property type="match status" value="1"/>
</dbReference>
<evidence type="ECO:0000256" key="4">
    <source>
        <dbReference type="ARBA" id="ARBA00022617"/>
    </source>
</evidence>
<evidence type="ECO:0000256" key="7">
    <source>
        <dbReference type="ARBA" id="ARBA00022801"/>
    </source>
</evidence>
<evidence type="ECO:0000256" key="13">
    <source>
        <dbReference type="ARBA" id="ARBA00061474"/>
    </source>
</evidence>
<keyword evidence="3 15" id="KW-1003">Cell membrane</keyword>
<comment type="function">
    <text evidence="15">Has phosphodiesterase (PDE) activity against cyclic-di-AMP (c-di-AMP).</text>
</comment>
<dbReference type="InterPro" id="IPR001667">
    <property type="entry name" value="DDH_dom"/>
</dbReference>
<feature type="binding site" evidence="16">
    <location>
        <position position="348"/>
    </location>
    <ligand>
        <name>Mn(2+)</name>
        <dbReference type="ChEBI" id="CHEBI:29035"/>
        <label>2</label>
    </ligand>
</feature>
<comment type="cofactor">
    <cofactor evidence="1">
        <name>heme b</name>
        <dbReference type="ChEBI" id="CHEBI:60344"/>
    </cofactor>
</comment>
<dbReference type="GO" id="GO:0106409">
    <property type="term" value="F:cyclic-di-AMP phosphodiesterase activity"/>
    <property type="evidence" value="ECO:0007669"/>
    <property type="project" value="UniProtKB-EC"/>
</dbReference>
<name>A0A5C8NSC2_9BACI</name>
<dbReference type="FunFam" id="3.10.310.30:FF:000002">
    <property type="entry name" value="Cyclic-di-AMP phosphodiesterase"/>
    <property type="match status" value="1"/>
</dbReference>
<evidence type="ECO:0000256" key="8">
    <source>
        <dbReference type="ARBA" id="ARBA00022989"/>
    </source>
</evidence>
<dbReference type="InterPro" id="IPR000160">
    <property type="entry name" value="GGDEF_dom"/>
</dbReference>
<dbReference type="RefSeq" id="WP_147668282.1">
    <property type="nucleotide sequence ID" value="NZ_VDUW01000008.1"/>
</dbReference>
<feature type="binding site" evidence="16">
    <location>
        <position position="417"/>
    </location>
    <ligand>
        <name>Mn(2+)</name>
        <dbReference type="ChEBI" id="CHEBI:29035"/>
        <label>2</label>
    </ligand>
</feature>
<organism evidence="19 20">
    <name type="scientific">Cerasibacillus terrae</name>
    <dbReference type="NCBI Taxonomy" id="2498845"/>
    <lineage>
        <taxon>Bacteria</taxon>
        <taxon>Bacillati</taxon>
        <taxon>Bacillota</taxon>
        <taxon>Bacilli</taxon>
        <taxon>Bacillales</taxon>
        <taxon>Bacillaceae</taxon>
        <taxon>Cerasibacillus</taxon>
    </lineage>
</organism>
<keyword evidence="9" id="KW-0408">Iron</keyword>
<comment type="catalytic activity">
    <reaction evidence="12">
        <text>3',3'-c-di-AMP + H2O = 5'-O-phosphonoadenylyl-(3'-&gt;5')-adenosine + H(+)</text>
        <dbReference type="Rhea" id="RHEA:54420"/>
        <dbReference type="ChEBI" id="CHEBI:15377"/>
        <dbReference type="ChEBI" id="CHEBI:15378"/>
        <dbReference type="ChEBI" id="CHEBI:71500"/>
        <dbReference type="ChEBI" id="CHEBI:138171"/>
        <dbReference type="EC" id="3.1.4.59"/>
    </reaction>
</comment>
<comment type="similarity">
    <text evidence="13 15">Belongs to the GdpP/PdeA phosphodiesterase family.</text>
</comment>
<evidence type="ECO:0000256" key="15">
    <source>
        <dbReference type="PIRNR" id="PIRNR026583"/>
    </source>
</evidence>